<evidence type="ECO:0000259" key="6">
    <source>
        <dbReference type="PROSITE" id="PS50893"/>
    </source>
</evidence>
<dbReference type="InterPro" id="IPR003439">
    <property type="entry name" value="ABC_transporter-like_ATP-bd"/>
</dbReference>
<dbReference type="AlphaFoldDB" id="A0A7K1FPV7"/>
<proteinExistence type="inferred from homology"/>
<feature type="region of interest" description="Disordered" evidence="5">
    <location>
        <begin position="297"/>
        <end position="323"/>
    </location>
</feature>
<evidence type="ECO:0000313" key="8">
    <source>
        <dbReference type="Proteomes" id="UP000460221"/>
    </source>
</evidence>
<dbReference type="EMBL" id="WLYK01000008">
    <property type="protein sequence ID" value="MTD16161.1"/>
    <property type="molecule type" value="Genomic_DNA"/>
</dbReference>
<dbReference type="PANTHER" id="PTHR42734:SF5">
    <property type="entry name" value="IRON TRANSPORT SYSTEM ATP-BINDING PROTEIN HI_0361-RELATED"/>
    <property type="match status" value="1"/>
</dbReference>
<dbReference type="GO" id="GO:0016887">
    <property type="term" value="F:ATP hydrolysis activity"/>
    <property type="evidence" value="ECO:0007669"/>
    <property type="project" value="InterPro"/>
</dbReference>
<protein>
    <submittedName>
        <fullName evidence="7">ATP-binding cassette domain-containing protein</fullName>
    </submittedName>
</protein>
<dbReference type="Gene3D" id="3.40.50.300">
    <property type="entry name" value="P-loop containing nucleotide triphosphate hydrolases"/>
    <property type="match status" value="1"/>
</dbReference>
<evidence type="ECO:0000256" key="4">
    <source>
        <dbReference type="ARBA" id="ARBA00022840"/>
    </source>
</evidence>
<keyword evidence="8" id="KW-1185">Reference proteome</keyword>
<dbReference type="InterPro" id="IPR050153">
    <property type="entry name" value="Metal_Ion_Import_ABC"/>
</dbReference>
<dbReference type="CDD" id="cd03235">
    <property type="entry name" value="ABC_Metallic_Cations"/>
    <property type="match status" value="1"/>
</dbReference>
<feature type="domain" description="ABC transporter" evidence="6">
    <location>
        <begin position="34"/>
        <end position="271"/>
    </location>
</feature>
<dbReference type="GO" id="GO:0005524">
    <property type="term" value="F:ATP binding"/>
    <property type="evidence" value="ECO:0007669"/>
    <property type="project" value="UniProtKB-KW"/>
</dbReference>
<dbReference type="InterPro" id="IPR027417">
    <property type="entry name" value="P-loop_NTPase"/>
</dbReference>
<evidence type="ECO:0000313" key="7">
    <source>
        <dbReference type="EMBL" id="MTD16161.1"/>
    </source>
</evidence>
<evidence type="ECO:0000256" key="5">
    <source>
        <dbReference type="SAM" id="MobiDB-lite"/>
    </source>
</evidence>
<dbReference type="InterPro" id="IPR017871">
    <property type="entry name" value="ABC_transporter-like_CS"/>
</dbReference>
<dbReference type="Proteomes" id="UP000460221">
    <property type="component" value="Unassembled WGS sequence"/>
</dbReference>
<evidence type="ECO:0000256" key="3">
    <source>
        <dbReference type="ARBA" id="ARBA00022741"/>
    </source>
</evidence>
<evidence type="ECO:0000256" key="2">
    <source>
        <dbReference type="ARBA" id="ARBA00022448"/>
    </source>
</evidence>
<comment type="caution">
    <text evidence="7">The sequence shown here is derived from an EMBL/GenBank/DDBJ whole genome shotgun (WGS) entry which is preliminary data.</text>
</comment>
<dbReference type="SUPFAM" id="SSF52540">
    <property type="entry name" value="P-loop containing nucleoside triphosphate hydrolases"/>
    <property type="match status" value="1"/>
</dbReference>
<keyword evidence="2" id="KW-0813">Transport</keyword>
<dbReference type="InterPro" id="IPR003593">
    <property type="entry name" value="AAA+_ATPase"/>
</dbReference>
<dbReference type="RefSeq" id="WP_154770117.1">
    <property type="nucleotide sequence ID" value="NZ_WLYK01000008.1"/>
</dbReference>
<keyword evidence="3" id="KW-0547">Nucleotide-binding</keyword>
<dbReference type="PROSITE" id="PS00211">
    <property type="entry name" value="ABC_TRANSPORTER_1"/>
    <property type="match status" value="1"/>
</dbReference>
<dbReference type="PANTHER" id="PTHR42734">
    <property type="entry name" value="METAL TRANSPORT SYSTEM ATP-BINDING PROTEIN TM_0124-RELATED"/>
    <property type="match status" value="1"/>
</dbReference>
<evidence type="ECO:0000256" key="1">
    <source>
        <dbReference type="ARBA" id="ARBA00005417"/>
    </source>
</evidence>
<organism evidence="7 8">
    <name type="scientific">Nakamurella alba</name>
    <dbReference type="NCBI Taxonomy" id="2665158"/>
    <lineage>
        <taxon>Bacteria</taxon>
        <taxon>Bacillati</taxon>
        <taxon>Actinomycetota</taxon>
        <taxon>Actinomycetes</taxon>
        <taxon>Nakamurellales</taxon>
        <taxon>Nakamurellaceae</taxon>
        <taxon>Nakamurella</taxon>
    </lineage>
</organism>
<gene>
    <name evidence="7" type="ORF">GIS00_19665</name>
</gene>
<dbReference type="PROSITE" id="PS50893">
    <property type="entry name" value="ABC_TRANSPORTER_2"/>
    <property type="match status" value="1"/>
</dbReference>
<dbReference type="SMART" id="SM00382">
    <property type="entry name" value="AAA"/>
    <property type="match status" value="1"/>
</dbReference>
<sequence>MRTVIDKTEGSIVPRSTAPAAPPGGPGPATAPVVELSHAALSFGDRVLWSDLDLSIPAGQFVAVLGANGAGKTSLLKVLLGELPLSGGTARIAGRPVRRGNDRIGYVPQRVGIDGAAMVKARDVVRLGRDGHRWGPSFQIGRARRETRSAVDDLLESVGASAFADAPVGMLSGGELQRVRIAEALAGDPDLLILDEPLAALDLARQHEVAELMDRRRRDHGTSVIFVTHEINAVIDHVDQILYLAGGRFRIGPVAEVMTSQSLSELYGAPVDVIDAHGRLVVVAANDMTAGMHQSVDDHFPHDPDVHDHGAHHPADHEGWRLR</sequence>
<reference evidence="7 8" key="1">
    <citation type="submission" date="2019-11" db="EMBL/GenBank/DDBJ databases">
        <authorList>
            <person name="Jiang L.-Q."/>
        </authorList>
    </citation>
    <scope>NUCLEOTIDE SEQUENCE [LARGE SCALE GENOMIC DNA]</scope>
    <source>
        <strain evidence="7 8">YIM 132087</strain>
    </source>
</reference>
<feature type="region of interest" description="Disordered" evidence="5">
    <location>
        <begin position="1"/>
        <end position="30"/>
    </location>
</feature>
<name>A0A7K1FPV7_9ACTN</name>
<keyword evidence="4 7" id="KW-0067">ATP-binding</keyword>
<accession>A0A7K1FPV7</accession>
<dbReference type="Pfam" id="PF00005">
    <property type="entry name" value="ABC_tran"/>
    <property type="match status" value="1"/>
</dbReference>
<comment type="similarity">
    <text evidence="1">Belongs to the ABC transporter superfamily.</text>
</comment>